<protein>
    <submittedName>
        <fullName evidence="1">Uncharacterized protein</fullName>
    </submittedName>
</protein>
<dbReference type="AlphaFoldDB" id="A0A926DHX3"/>
<dbReference type="EMBL" id="JACRSS010000005">
    <property type="protein sequence ID" value="MBC8539215.1"/>
    <property type="molecule type" value="Genomic_DNA"/>
</dbReference>
<dbReference type="RefSeq" id="WP_249280818.1">
    <property type="nucleotide sequence ID" value="NZ_JACRSS010000005.1"/>
</dbReference>
<sequence>MDNRTEILLDKLTYSYMELKQKLYYLGVTEGDVQNLMLQARGYLKALKEQVAVPSIQKPTPCGKLRSVDETYKLIIQNDPESSITKTGLRRLIATGVIPSVRVGRNIKLNYDAVMTALSKGSTEPAREQKTSYGGIRKVV</sequence>
<organism evidence="1 2">
    <name type="scientific">Guopingia tenuis</name>
    <dbReference type="NCBI Taxonomy" id="2763656"/>
    <lineage>
        <taxon>Bacteria</taxon>
        <taxon>Bacillati</taxon>
        <taxon>Bacillota</taxon>
        <taxon>Clostridia</taxon>
        <taxon>Christensenellales</taxon>
        <taxon>Christensenellaceae</taxon>
        <taxon>Guopingia</taxon>
    </lineage>
</organism>
<proteinExistence type="predicted"/>
<comment type="caution">
    <text evidence="1">The sequence shown here is derived from an EMBL/GenBank/DDBJ whole genome shotgun (WGS) entry which is preliminary data.</text>
</comment>
<reference evidence="1" key="1">
    <citation type="submission" date="2020-08" db="EMBL/GenBank/DDBJ databases">
        <title>Genome public.</title>
        <authorList>
            <person name="Liu C."/>
            <person name="Sun Q."/>
        </authorList>
    </citation>
    <scope>NUCLEOTIDE SEQUENCE</scope>
    <source>
        <strain evidence="1">NSJ-63</strain>
    </source>
</reference>
<accession>A0A926DHX3</accession>
<keyword evidence="2" id="KW-1185">Reference proteome</keyword>
<evidence type="ECO:0000313" key="2">
    <source>
        <dbReference type="Proteomes" id="UP000617951"/>
    </source>
</evidence>
<dbReference type="Proteomes" id="UP000617951">
    <property type="component" value="Unassembled WGS sequence"/>
</dbReference>
<evidence type="ECO:0000313" key="1">
    <source>
        <dbReference type="EMBL" id="MBC8539215.1"/>
    </source>
</evidence>
<name>A0A926DHX3_9FIRM</name>
<gene>
    <name evidence="1" type="ORF">H8693_09775</name>
</gene>